<gene>
    <name evidence="1" type="ORF">rsdtw13_25850</name>
</gene>
<proteinExistence type="predicted"/>
<evidence type="ECO:0000313" key="2">
    <source>
        <dbReference type="Proteomes" id="UP001058074"/>
    </source>
</evidence>
<reference evidence="1" key="1">
    <citation type="journal article" date="2025" name="Int. J. Syst. Evol. Microbiol.">
        <title>Inconstantimicrobium mannanitabidum sp. nov., a novel member of the family Clostridiaceae isolated from anoxic soil under the treatment of reductive soil disinfestation.</title>
        <authorList>
            <person name="Ueki A."/>
            <person name="Tonouchi A."/>
            <person name="Honma S."/>
            <person name="Kaku N."/>
            <person name="Ueki K."/>
        </authorList>
    </citation>
    <scope>NUCLEOTIDE SEQUENCE</scope>
    <source>
        <strain evidence="1">TW13</strain>
    </source>
</reference>
<keyword evidence="1" id="KW-0328">Glycosyltransferase</keyword>
<protein>
    <submittedName>
        <fullName evidence="1">Dolichyl-phosphate-mannose--protein mannosyltransferase</fullName>
    </submittedName>
</protein>
<name>A0ACB5RDI4_9CLOT</name>
<sequence length="677" mass="75726">MKKVNEVIKNVAYKLKNNYEVLPVIILSIILNFTNLSIEGFANEYYSSGVKSMTMNLKNFFFVSFDPAGFVSIDKPPLGFWLQVLSSKIFGFSGFSVIFPQALAGVISVILLYYIIKRFFGKVAGIISALCLATTPIFVAASRNNTIDNLLVLTSLLACIFISIAAEKGDLKYLLISFIFVGVGFNIKMIQAYMIMPALYITYICSNKISKKKRFINIIIATSVLVLGSLSWTLTVDSISKNDRPYVGSSSNNSVVQLITGHNGTERLKFNILKQRNNQSNINEPNSFNKLSNNKNEEYNITNEITERLEQNKQAGIKSDVGVARLFRNNSLSDQISWLLILALLGAAITATELFLVKSKDNNYKLNLLLWTLCLVPECIYFSYAIDLYHSYYLTMMSVPIAALCGIGLTSMWKIYNKGQKGAFFLPIALMINGGIELLILSYYFNREITKFIFVASALLIFIPSIILVLSRRAGEPMSKAFNIKKVIFCLTVIGTLLPPAVCAATPMVYKMDGSSPMAGLRLISAINDSGKRKQESVKKDYNDNLIKFLSSRGDNEKYFLAVATAPEAAKIMLDSGREVMAIGGYSGNDKIISLDDFKGIVRNGKLKYAMVGKSYNSNKDIEDWIKRNGRMIPREQWISDNPVSNTKFEKNDKLKRITKKTIESDSVELYELNYAD</sequence>
<comment type="caution">
    <text evidence="1">The sequence shown here is derived from an EMBL/GenBank/DDBJ whole genome shotgun (WGS) entry which is preliminary data.</text>
</comment>
<evidence type="ECO:0000313" key="1">
    <source>
        <dbReference type="EMBL" id="GKX67327.1"/>
    </source>
</evidence>
<dbReference type="Proteomes" id="UP001058074">
    <property type="component" value="Unassembled WGS sequence"/>
</dbReference>
<dbReference type="EMBL" id="BROD01000001">
    <property type="protein sequence ID" value="GKX67327.1"/>
    <property type="molecule type" value="Genomic_DNA"/>
</dbReference>
<accession>A0ACB5RDI4</accession>
<keyword evidence="1" id="KW-0808">Transferase</keyword>
<keyword evidence="2" id="KW-1185">Reference proteome</keyword>
<organism evidence="1 2">
    <name type="scientific">Inconstantimicrobium mannanitabidum</name>
    <dbReference type="NCBI Taxonomy" id="1604901"/>
    <lineage>
        <taxon>Bacteria</taxon>
        <taxon>Bacillati</taxon>
        <taxon>Bacillota</taxon>
        <taxon>Clostridia</taxon>
        <taxon>Eubacteriales</taxon>
        <taxon>Clostridiaceae</taxon>
        <taxon>Inconstantimicrobium</taxon>
    </lineage>
</organism>